<accession>A0A518GPM1</accession>
<dbReference type="KEGG" id="peh:Spb1_24230"/>
<dbReference type="Proteomes" id="UP000315349">
    <property type="component" value="Chromosome"/>
</dbReference>
<organism evidence="1 2">
    <name type="scientific">Planctopirus ephydatiae</name>
    <dbReference type="NCBI Taxonomy" id="2528019"/>
    <lineage>
        <taxon>Bacteria</taxon>
        <taxon>Pseudomonadati</taxon>
        <taxon>Planctomycetota</taxon>
        <taxon>Planctomycetia</taxon>
        <taxon>Planctomycetales</taxon>
        <taxon>Planctomycetaceae</taxon>
        <taxon>Planctopirus</taxon>
    </lineage>
</organism>
<name>A0A518GPM1_9PLAN</name>
<proteinExistence type="predicted"/>
<evidence type="ECO:0000313" key="1">
    <source>
        <dbReference type="EMBL" id="QDV30489.1"/>
    </source>
</evidence>
<dbReference type="AlphaFoldDB" id="A0A518GPM1"/>
<gene>
    <name evidence="1" type="ORF">Spb1_24230</name>
</gene>
<keyword evidence="2" id="KW-1185">Reference proteome</keyword>
<protein>
    <recommendedName>
        <fullName evidence="3">Caspase domain protein</fullName>
    </recommendedName>
</protein>
<evidence type="ECO:0000313" key="2">
    <source>
        <dbReference type="Proteomes" id="UP000315349"/>
    </source>
</evidence>
<dbReference type="EMBL" id="CP036299">
    <property type="protein sequence ID" value="QDV30489.1"/>
    <property type="molecule type" value="Genomic_DNA"/>
</dbReference>
<sequence>MFVENHQDIPCFVDPCLRNQESGITNPLVMLRYLLFLLVAARSVIDVSLSAQAREAELPTRDGTLHLLSFGAGAPMEGPPVDDLYGRDAGFVIEAVKRLPSPWKRVETTFVSGLECMPERLRTELKRLGKDTKPGDLVFIHASTHGTTEDGLFRLDSESATIIEANVLTGCVAELPCPSLVTIDACEAGGAVRSPLPKQSAWLLGCSETQWTSGQGG</sequence>
<evidence type="ECO:0008006" key="3">
    <source>
        <dbReference type="Google" id="ProtNLM"/>
    </source>
</evidence>
<reference evidence="1 2" key="1">
    <citation type="submission" date="2019-02" db="EMBL/GenBank/DDBJ databases">
        <title>Deep-cultivation of Planctomycetes and their phenomic and genomic characterization uncovers novel biology.</title>
        <authorList>
            <person name="Wiegand S."/>
            <person name="Jogler M."/>
            <person name="Boedeker C."/>
            <person name="Pinto D."/>
            <person name="Vollmers J."/>
            <person name="Rivas-Marin E."/>
            <person name="Kohn T."/>
            <person name="Peeters S.H."/>
            <person name="Heuer A."/>
            <person name="Rast P."/>
            <person name="Oberbeckmann S."/>
            <person name="Bunk B."/>
            <person name="Jeske O."/>
            <person name="Meyerdierks A."/>
            <person name="Storesund J.E."/>
            <person name="Kallscheuer N."/>
            <person name="Luecker S."/>
            <person name="Lage O.M."/>
            <person name="Pohl T."/>
            <person name="Merkel B.J."/>
            <person name="Hornburger P."/>
            <person name="Mueller R.-W."/>
            <person name="Bruemmer F."/>
            <person name="Labrenz M."/>
            <person name="Spormann A.M."/>
            <person name="Op den Camp H."/>
            <person name="Overmann J."/>
            <person name="Amann R."/>
            <person name="Jetten M.S.M."/>
            <person name="Mascher T."/>
            <person name="Medema M.H."/>
            <person name="Devos D.P."/>
            <person name="Kaster A.-K."/>
            <person name="Ovreas L."/>
            <person name="Rohde M."/>
            <person name="Galperin M.Y."/>
            <person name="Jogler C."/>
        </authorList>
    </citation>
    <scope>NUCLEOTIDE SEQUENCE [LARGE SCALE GENOMIC DNA]</scope>
    <source>
        <strain evidence="1 2">Spb1</strain>
    </source>
</reference>
<dbReference type="Gene3D" id="3.40.50.1460">
    <property type="match status" value="1"/>
</dbReference>